<feature type="transmembrane region" description="Helical" evidence="1">
    <location>
        <begin position="6"/>
        <end position="25"/>
    </location>
</feature>
<keyword evidence="1" id="KW-0812">Transmembrane</keyword>
<proteinExistence type="predicted"/>
<keyword evidence="1" id="KW-0472">Membrane</keyword>
<evidence type="ECO:0000313" key="2">
    <source>
        <dbReference type="EMBL" id="QHS77410.1"/>
    </source>
</evidence>
<sequence length="176" mass="19862">MRDITGIDILIIILFFMSFAILLGLKIVSVIDRKINNISVNIPPIKVPETKVIIKESSFKENKENNAIKEGFQGSSELIKNSNKKPCEIPETKKIENVNNLKKDKIETECLTGKGYKTVYYVATDDTNSPKGYNIGEFSSFVEPQYAGVKLLPKDNEKLYPKYSNKPEQPVPNGYI</sequence>
<reference evidence="2" key="1">
    <citation type="journal article" date="2020" name="Nature">
        <title>Giant virus diversity and host interactions through global metagenomics.</title>
        <authorList>
            <person name="Schulz F."/>
            <person name="Roux S."/>
            <person name="Paez-Espino D."/>
            <person name="Jungbluth S."/>
            <person name="Walsh D.A."/>
            <person name="Denef V.J."/>
            <person name="McMahon K.D."/>
            <person name="Konstantinidis K.T."/>
            <person name="Eloe-Fadrosh E.A."/>
            <person name="Kyrpides N.C."/>
            <person name="Woyke T."/>
        </authorList>
    </citation>
    <scope>NUCLEOTIDE SEQUENCE</scope>
    <source>
        <strain evidence="2">GVMAG-S-1004661-13</strain>
    </source>
</reference>
<name>A0A6C0AD67_9ZZZZ</name>
<accession>A0A6C0AD67</accession>
<protein>
    <submittedName>
        <fullName evidence="2">Uncharacterized protein</fullName>
    </submittedName>
</protein>
<dbReference type="AlphaFoldDB" id="A0A6C0AD67"/>
<evidence type="ECO:0000256" key="1">
    <source>
        <dbReference type="SAM" id="Phobius"/>
    </source>
</evidence>
<organism evidence="2">
    <name type="scientific">viral metagenome</name>
    <dbReference type="NCBI Taxonomy" id="1070528"/>
    <lineage>
        <taxon>unclassified sequences</taxon>
        <taxon>metagenomes</taxon>
        <taxon>organismal metagenomes</taxon>
    </lineage>
</organism>
<dbReference type="EMBL" id="MN740547">
    <property type="protein sequence ID" value="QHS77410.1"/>
    <property type="molecule type" value="Genomic_DNA"/>
</dbReference>
<keyword evidence="1" id="KW-1133">Transmembrane helix</keyword>